<sequence>MTDSNSDGTIVNPGASYDPELDYDAVGDVADEANDLRFNEEEVLIREQAQAREVQAKEDDKEA</sequence>
<reference evidence="2 3" key="1">
    <citation type="submission" date="2020-07" db="EMBL/GenBank/DDBJ databases">
        <title>Sequencing the genomes of 1000 actinobacteria strains.</title>
        <authorList>
            <person name="Klenk H.-P."/>
        </authorList>
    </citation>
    <scope>NUCLEOTIDE SEQUENCE [LARGE SCALE GENOMIC DNA]</scope>
    <source>
        <strain evidence="2 3">DSM 102047</strain>
    </source>
</reference>
<feature type="region of interest" description="Disordered" evidence="1">
    <location>
        <begin position="1"/>
        <end position="23"/>
    </location>
</feature>
<protein>
    <submittedName>
        <fullName evidence="2">Uncharacterized protein</fullName>
    </submittedName>
</protein>
<name>A0A7Y9LUX0_9MICC</name>
<gene>
    <name evidence="2" type="ORF">FHU41_002296</name>
</gene>
<dbReference type="Proteomes" id="UP000521748">
    <property type="component" value="Unassembled WGS sequence"/>
</dbReference>
<evidence type="ECO:0000313" key="3">
    <source>
        <dbReference type="Proteomes" id="UP000521748"/>
    </source>
</evidence>
<dbReference type="EMBL" id="JACBYQ010000002">
    <property type="protein sequence ID" value="NYE96046.1"/>
    <property type="molecule type" value="Genomic_DNA"/>
</dbReference>
<proteinExistence type="predicted"/>
<accession>A0A7Y9LUX0</accession>
<evidence type="ECO:0000313" key="2">
    <source>
        <dbReference type="EMBL" id="NYE96046.1"/>
    </source>
</evidence>
<keyword evidence="3" id="KW-1185">Reference proteome</keyword>
<comment type="caution">
    <text evidence="2">The sequence shown here is derived from an EMBL/GenBank/DDBJ whole genome shotgun (WGS) entry which is preliminary data.</text>
</comment>
<dbReference type="RefSeq" id="WP_179389756.1">
    <property type="nucleotide sequence ID" value="NZ_JACBYQ010000002.1"/>
</dbReference>
<organism evidence="2 3">
    <name type="scientific">Psychromicrobium silvestre</name>
    <dbReference type="NCBI Taxonomy" id="1645614"/>
    <lineage>
        <taxon>Bacteria</taxon>
        <taxon>Bacillati</taxon>
        <taxon>Actinomycetota</taxon>
        <taxon>Actinomycetes</taxon>
        <taxon>Micrococcales</taxon>
        <taxon>Micrococcaceae</taxon>
        <taxon>Psychromicrobium</taxon>
    </lineage>
</organism>
<dbReference type="AlphaFoldDB" id="A0A7Y9LUX0"/>
<evidence type="ECO:0000256" key="1">
    <source>
        <dbReference type="SAM" id="MobiDB-lite"/>
    </source>
</evidence>